<protein>
    <recommendedName>
        <fullName evidence="8 9">Ribosomal RNA-processing protein 8</fullName>
        <ecNumber evidence="9">2.1.1.-</ecNumber>
    </recommendedName>
</protein>
<sequence length="387" mass="43069">MPLFEVPGWIVPDGPVAESSNSRKRKRPATESETSLKLHSAEVNLEKLVKKLTGNGGGKERERPNKKAGKTLSKDPLPSRSRKQKRDDVADKKKTISHPMPLKSASERRDAAARPSKRAKTKHESSPFEEIQVDEEEEPAASVGLTSLQRSMKQSLDGARFRLINETLYKADSHEAQRMMQEDPDMFSEYHTGFRHQVQSWPTNPVEHYVSSLSKYPSKTVVADLGCGDAAIARGLIPNGMTVLSYDLVSNNSFVVEADICTCVPLPGGEAKEGEKSAGTGHVVDVVIFSLSLMGTNWPSSVREAWRILKPDGELKIAEVASRFSDLNAFIALVSSMGFKLKFKDTSNTHFTLFEFKKVARKFMEAEKWSSILSQGDLLKPCEYKRR</sequence>
<dbReference type="InterPro" id="IPR029063">
    <property type="entry name" value="SAM-dependent_MTases_sf"/>
</dbReference>
<dbReference type="GO" id="GO:0005730">
    <property type="term" value="C:nucleolus"/>
    <property type="evidence" value="ECO:0007669"/>
    <property type="project" value="UniProtKB-SubCell"/>
</dbReference>
<name>A0A8H5GS49_9AGAR</name>
<gene>
    <name evidence="11" type="ORF">D9758_001179</name>
</gene>
<dbReference type="FunFam" id="1.10.10.2150:FF:000001">
    <property type="entry name" value="Ribosomal RNA-processing protein 8"/>
    <property type="match status" value="1"/>
</dbReference>
<keyword evidence="7 9" id="KW-0539">Nucleus</keyword>
<evidence type="ECO:0000256" key="5">
    <source>
        <dbReference type="ARBA" id="ARBA00022679"/>
    </source>
</evidence>
<dbReference type="Pfam" id="PF05148">
    <property type="entry name" value="Methyltransf_8"/>
    <property type="match status" value="1"/>
</dbReference>
<dbReference type="PANTHER" id="PTHR12787:SF0">
    <property type="entry name" value="RIBOSOMAL RNA-PROCESSING PROTEIN 8"/>
    <property type="match status" value="1"/>
</dbReference>
<feature type="compositionally biased region" description="Basic and acidic residues" evidence="10">
    <location>
        <begin position="85"/>
        <end position="94"/>
    </location>
</feature>
<keyword evidence="6 9" id="KW-0949">S-adenosyl-L-methionine</keyword>
<keyword evidence="4 9" id="KW-0489">Methyltransferase</keyword>
<dbReference type="PANTHER" id="PTHR12787">
    <property type="entry name" value="RIBOSOMAL RNA-PROCESSING PROTEIN 8"/>
    <property type="match status" value="1"/>
</dbReference>
<dbReference type="InterPro" id="IPR042036">
    <property type="entry name" value="RRP8_N"/>
</dbReference>
<evidence type="ECO:0000256" key="8">
    <source>
        <dbReference type="ARBA" id="ARBA00076672"/>
    </source>
</evidence>
<evidence type="ECO:0000313" key="11">
    <source>
        <dbReference type="EMBL" id="KAF5369795.1"/>
    </source>
</evidence>
<dbReference type="SUPFAM" id="SSF53335">
    <property type="entry name" value="S-adenosyl-L-methionine-dependent methyltransferases"/>
    <property type="match status" value="1"/>
</dbReference>
<dbReference type="AlphaFoldDB" id="A0A8H5GS49"/>
<reference evidence="11 12" key="1">
    <citation type="journal article" date="2020" name="ISME J.">
        <title>Uncovering the hidden diversity of litter-decomposition mechanisms in mushroom-forming fungi.</title>
        <authorList>
            <person name="Floudas D."/>
            <person name="Bentzer J."/>
            <person name="Ahren D."/>
            <person name="Johansson T."/>
            <person name="Persson P."/>
            <person name="Tunlid A."/>
        </authorList>
    </citation>
    <scope>NUCLEOTIDE SEQUENCE [LARGE SCALE GENOMIC DNA]</scope>
    <source>
        <strain evidence="11 12">CBS 291.85</strain>
    </source>
</reference>
<evidence type="ECO:0000256" key="7">
    <source>
        <dbReference type="ARBA" id="ARBA00023242"/>
    </source>
</evidence>
<accession>A0A8H5GS49</accession>
<keyword evidence="5 9" id="KW-0808">Transferase</keyword>
<evidence type="ECO:0000256" key="9">
    <source>
        <dbReference type="RuleBase" id="RU365074"/>
    </source>
</evidence>
<feature type="region of interest" description="Disordered" evidence="10">
    <location>
        <begin position="1"/>
        <end position="140"/>
    </location>
</feature>
<evidence type="ECO:0000256" key="3">
    <source>
        <dbReference type="ARBA" id="ARBA00022552"/>
    </source>
</evidence>
<organism evidence="11 12">
    <name type="scientific">Tetrapyrgos nigripes</name>
    <dbReference type="NCBI Taxonomy" id="182062"/>
    <lineage>
        <taxon>Eukaryota</taxon>
        <taxon>Fungi</taxon>
        <taxon>Dikarya</taxon>
        <taxon>Basidiomycota</taxon>
        <taxon>Agaricomycotina</taxon>
        <taxon>Agaricomycetes</taxon>
        <taxon>Agaricomycetidae</taxon>
        <taxon>Agaricales</taxon>
        <taxon>Marasmiineae</taxon>
        <taxon>Marasmiaceae</taxon>
        <taxon>Tetrapyrgos</taxon>
    </lineage>
</organism>
<dbReference type="GO" id="GO:0042273">
    <property type="term" value="P:ribosomal large subunit biogenesis"/>
    <property type="evidence" value="ECO:0007669"/>
    <property type="project" value="TreeGrafter"/>
</dbReference>
<evidence type="ECO:0000313" key="12">
    <source>
        <dbReference type="Proteomes" id="UP000559256"/>
    </source>
</evidence>
<dbReference type="InterPro" id="IPR007823">
    <property type="entry name" value="RRP8"/>
</dbReference>
<comment type="function">
    <text evidence="9">S-adenosyl-L-methionine-dependent methyltransferase that specifically methylates the N(1) position of adenine in helix 25.1 in 25S rRNA. Required both for ribosomal 40S and 60S subunits biogenesis. Required for efficient pre-rRNA cleavage at site A2.</text>
</comment>
<comment type="similarity">
    <text evidence="2 9">Belongs to the methyltransferase superfamily. RRP8 family.</text>
</comment>
<dbReference type="Gene3D" id="1.10.10.2150">
    <property type="entry name" value="Ribosomal RNA-processing protein 8, N-terminal domain"/>
    <property type="match status" value="1"/>
</dbReference>
<feature type="compositionally biased region" description="Basic and acidic residues" evidence="10">
    <location>
        <begin position="28"/>
        <end position="49"/>
    </location>
</feature>
<keyword evidence="3 9" id="KW-0698">rRNA processing</keyword>
<dbReference type="Proteomes" id="UP000559256">
    <property type="component" value="Unassembled WGS sequence"/>
</dbReference>
<dbReference type="OrthoDB" id="10258825at2759"/>
<dbReference type="EC" id="2.1.1.-" evidence="9"/>
<proteinExistence type="inferred from homology"/>
<dbReference type="EMBL" id="JAACJM010000012">
    <property type="protein sequence ID" value="KAF5369795.1"/>
    <property type="molecule type" value="Genomic_DNA"/>
</dbReference>
<evidence type="ECO:0000256" key="6">
    <source>
        <dbReference type="ARBA" id="ARBA00022691"/>
    </source>
</evidence>
<keyword evidence="12" id="KW-1185">Reference proteome</keyword>
<dbReference type="Gene3D" id="3.40.50.150">
    <property type="entry name" value="Vaccinia Virus protein VP39"/>
    <property type="match status" value="1"/>
</dbReference>
<evidence type="ECO:0000256" key="2">
    <source>
        <dbReference type="ARBA" id="ARBA00006301"/>
    </source>
</evidence>
<comment type="subcellular location">
    <subcellularLocation>
        <location evidence="1 9">Nucleus</location>
        <location evidence="1 9">Nucleolus</location>
    </subcellularLocation>
</comment>
<comment type="caution">
    <text evidence="11">The sequence shown here is derived from an EMBL/GenBank/DDBJ whole genome shotgun (WGS) entry which is preliminary data.</text>
</comment>
<evidence type="ECO:0000256" key="4">
    <source>
        <dbReference type="ARBA" id="ARBA00022603"/>
    </source>
</evidence>
<dbReference type="GO" id="GO:0016433">
    <property type="term" value="F:rRNA (adenine) methyltransferase activity"/>
    <property type="evidence" value="ECO:0007669"/>
    <property type="project" value="TreeGrafter"/>
</dbReference>
<evidence type="ECO:0000256" key="10">
    <source>
        <dbReference type="SAM" id="MobiDB-lite"/>
    </source>
</evidence>
<evidence type="ECO:0000256" key="1">
    <source>
        <dbReference type="ARBA" id="ARBA00004604"/>
    </source>
</evidence>